<dbReference type="Gene3D" id="3.40.50.150">
    <property type="entry name" value="Vaccinia Virus protein VP39"/>
    <property type="match status" value="1"/>
</dbReference>
<dbReference type="CDD" id="cd02440">
    <property type="entry name" value="AdoMet_MTases"/>
    <property type="match status" value="1"/>
</dbReference>
<sequence length="313" mass="34445">MNSLEAGPPPPRVSDAEREHALELLREGVAQGRVSHDTFLRRMEVVLGARRPDELRAVLEDLPRRAPAPEPVPNDPALYERLADRWGDPRGDFAMLHWLAVARAELVPPARRSGAVLVDLGCGGGLLAPHLRHHGYRHVGVDLSPRSLAVAREHGVRVVRADVTAVPLPDGVADVVVAGEILEHVPDLPRAVAEACRLLRPDGLLVVDTLADTVLARWVAVHLGERIPRVAPRGVHDPALFVNRERLGRECARHGVRLRIRGLRPVVRDLPAWLTGRRDTVRMRPVRDTSILYQGIGRRTAPAARAPAPRGER</sequence>
<dbReference type="EMBL" id="VKHS01000530">
    <property type="protein sequence ID" value="MBB0231482.1"/>
    <property type="molecule type" value="Genomic_DNA"/>
</dbReference>
<protein>
    <submittedName>
        <fullName evidence="3">Methyltransferase domain-containing protein</fullName>
    </submittedName>
</protein>
<organism evidence="3 4">
    <name type="scientific">Streptomyces calidiresistens</name>
    <dbReference type="NCBI Taxonomy" id="1485586"/>
    <lineage>
        <taxon>Bacteria</taxon>
        <taxon>Bacillati</taxon>
        <taxon>Actinomycetota</taxon>
        <taxon>Actinomycetes</taxon>
        <taxon>Kitasatosporales</taxon>
        <taxon>Streptomycetaceae</taxon>
        <taxon>Streptomyces</taxon>
    </lineage>
</organism>
<proteinExistence type="predicted"/>
<name>A0A7W3T5U7_9ACTN</name>
<dbReference type="Proteomes" id="UP000530234">
    <property type="component" value="Unassembled WGS sequence"/>
</dbReference>
<dbReference type="InterPro" id="IPR013216">
    <property type="entry name" value="Methyltransf_11"/>
</dbReference>
<keyword evidence="4" id="KW-1185">Reference proteome</keyword>
<evidence type="ECO:0000259" key="1">
    <source>
        <dbReference type="Pfam" id="PF08044"/>
    </source>
</evidence>
<dbReference type="SUPFAM" id="SSF53335">
    <property type="entry name" value="S-adenosyl-L-methionine-dependent methyltransferases"/>
    <property type="match status" value="1"/>
</dbReference>
<dbReference type="GO" id="GO:0032259">
    <property type="term" value="P:methylation"/>
    <property type="evidence" value="ECO:0007669"/>
    <property type="project" value="UniProtKB-KW"/>
</dbReference>
<evidence type="ECO:0000259" key="2">
    <source>
        <dbReference type="Pfam" id="PF08241"/>
    </source>
</evidence>
<comment type="caution">
    <text evidence="3">The sequence shown here is derived from an EMBL/GenBank/DDBJ whole genome shotgun (WGS) entry which is preliminary data.</text>
</comment>
<dbReference type="Pfam" id="PF08044">
    <property type="entry name" value="DUF1707"/>
    <property type="match status" value="1"/>
</dbReference>
<dbReference type="GO" id="GO:0010420">
    <property type="term" value="F:polyprenyldihydroxybenzoate methyltransferase activity"/>
    <property type="evidence" value="ECO:0007669"/>
    <property type="project" value="TreeGrafter"/>
</dbReference>
<reference evidence="4" key="1">
    <citation type="submission" date="2019-10" db="EMBL/GenBank/DDBJ databases">
        <title>Streptomyces sp. nov., a novel actinobacterium isolated from alkaline environment.</title>
        <authorList>
            <person name="Golinska P."/>
        </authorList>
    </citation>
    <scope>NUCLEOTIDE SEQUENCE [LARGE SCALE GENOMIC DNA]</scope>
    <source>
        <strain evidence="4">DSM 42108</strain>
    </source>
</reference>
<feature type="domain" description="Methyltransferase type 11" evidence="2">
    <location>
        <begin position="118"/>
        <end position="207"/>
    </location>
</feature>
<gene>
    <name evidence="3" type="ORF">FOE67_18720</name>
</gene>
<dbReference type="PANTHER" id="PTHR43464">
    <property type="entry name" value="METHYLTRANSFERASE"/>
    <property type="match status" value="1"/>
</dbReference>
<accession>A0A7W3T5U7</accession>
<keyword evidence="3" id="KW-0489">Methyltransferase</keyword>
<evidence type="ECO:0000313" key="4">
    <source>
        <dbReference type="Proteomes" id="UP000530234"/>
    </source>
</evidence>
<dbReference type="InterPro" id="IPR012551">
    <property type="entry name" value="DUF1707_SHOCT-like"/>
</dbReference>
<dbReference type="AlphaFoldDB" id="A0A7W3T5U7"/>
<dbReference type="InterPro" id="IPR029063">
    <property type="entry name" value="SAM-dependent_MTases_sf"/>
</dbReference>
<keyword evidence="3" id="KW-0808">Transferase</keyword>
<feature type="domain" description="DUF1707" evidence="1">
    <location>
        <begin position="12"/>
        <end position="63"/>
    </location>
</feature>
<dbReference type="Pfam" id="PF08241">
    <property type="entry name" value="Methyltransf_11"/>
    <property type="match status" value="1"/>
</dbReference>
<evidence type="ECO:0000313" key="3">
    <source>
        <dbReference type="EMBL" id="MBB0231482.1"/>
    </source>
</evidence>
<dbReference type="PANTHER" id="PTHR43464:SF23">
    <property type="entry name" value="JUVENILE HORMONE ACID O-METHYLTRANSFERASE"/>
    <property type="match status" value="1"/>
</dbReference>